<proteinExistence type="predicted"/>
<evidence type="ECO:0000256" key="1">
    <source>
        <dbReference type="SAM" id="MobiDB-lite"/>
    </source>
</evidence>
<keyword evidence="3" id="KW-1185">Reference proteome</keyword>
<dbReference type="Proteomes" id="UP001152795">
    <property type="component" value="Unassembled WGS sequence"/>
</dbReference>
<reference evidence="2" key="1">
    <citation type="submission" date="2020-04" db="EMBL/GenBank/DDBJ databases">
        <authorList>
            <person name="Alioto T."/>
            <person name="Alioto T."/>
            <person name="Gomez Garrido J."/>
        </authorList>
    </citation>
    <scope>NUCLEOTIDE SEQUENCE</scope>
    <source>
        <strain evidence="2">A484AB</strain>
    </source>
</reference>
<dbReference type="PANTHER" id="PTHR37984:SF8">
    <property type="entry name" value="CCHC-TYPE DOMAIN-CONTAINING PROTEIN"/>
    <property type="match status" value="1"/>
</dbReference>
<dbReference type="PANTHER" id="PTHR37984">
    <property type="entry name" value="PROTEIN CBG26694"/>
    <property type="match status" value="1"/>
</dbReference>
<name>A0A7D9LI44_PARCT</name>
<feature type="region of interest" description="Disordered" evidence="1">
    <location>
        <begin position="152"/>
        <end position="195"/>
    </location>
</feature>
<organism evidence="2 3">
    <name type="scientific">Paramuricea clavata</name>
    <name type="common">Red gorgonian</name>
    <name type="synonym">Violescent sea-whip</name>
    <dbReference type="NCBI Taxonomy" id="317549"/>
    <lineage>
        <taxon>Eukaryota</taxon>
        <taxon>Metazoa</taxon>
        <taxon>Cnidaria</taxon>
        <taxon>Anthozoa</taxon>
        <taxon>Octocorallia</taxon>
        <taxon>Malacalcyonacea</taxon>
        <taxon>Plexauridae</taxon>
        <taxon>Paramuricea</taxon>
    </lineage>
</organism>
<dbReference type="InterPro" id="IPR050951">
    <property type="entry name" value="Retrovirus_Pol_polyprotein"/>
</dbReference>
<feature type="non-terminal residue" evidence="2">
    <location>
        <position position="1"/>
    </location>
</feature>
<dbReference type="AlphaFoldDB" id="A0A7D9LI44"/>
<gene>
    <name evidence="2" type="ORF">PACLA_8A040558</name>
</gene>
<evidence type="ECO:0000313" key="3">
    <source>
        <dbReference type="Proteomes" id="UP001152795"/>
    </source>
</evidence>
<sequence length="417" mass="46946">MATYQIPAPEPMNCNGDVANNWKSFHEAYEDYLIATGLDQKDKKVQVATLKSLMGTECKKILKRLQLSEADMKDPAIILAKLQDRTSTKYSLRQLAEPCNFGTLEDEMVRDRLVLGCRDSAARTRLFREKDCTLKKAIESLRISETTSEQLKKIEREDNQEPVNYAQRQDAKKQNVSKSVDRQRKESGNQLKQGGKCKYCGGAHERDKHKCPAFGKSCRKCGKANHFQSVCMQKQGVNLMNEESSDDEYAFYVETVDAIRHVERKRYFVSLSFWDKDGGESQIQCQLDTGATCNVMSFNTLCEIKQSGSPTMQPTNTKLKLYNGSCVPALGECDLNCIYNGESRRLNFKIIKGEQKPLLSGETCTSMGLITVHIANSINTSPITAPSDIFMEYKDVFEGLGCLPGEYHLEIDPDAQP</sequence>
<feature type="compositionally biased region" description="Basic and acidic residues" evidence="1">
    <location>
        <begin position="169"/>
        <end position="187"/>
    </location>
</feature>
<dbReference type="OrthoDB" id="5984129at2759"/>
<comment type="caution">
    <text evidence="2">The sequence shown here is derived from an EMBL/GenBank/DDBJ whole genome shotgun (WGS) entry which is preliminary data.</text>
</comment>
<accession>A0A7D9LI44</accession>
<evidence type="ECO:0000313" key="2">
    <source>
        <dbReference type="EMBL" id="CAB4035061.1"/>
    </source>
</evidence>
<dbReference type="EMBL" id="CACRXK020020668">
    <property type="protein sequence ID" value="CAB4035061.1"/>
    <property type="molecule type" value="Genomic_DNA"/>
</dbReference>
<protein>
    <submittedName>
        <fullName evidence="2">Uncharacterized protein</fullName>
    </submittedName>
</protein>
<dbReference type="CDD" id="cd05481">
    <property type="entry name" value="retropepsin_like_LTR_1"/>
    <property type="match status" value="1"/>
</dbReference>